<feature type="compositionally biased region" description="Polar residues" evidence="2">
    <location>
        <begin position="555"/>
        <end position="565"/>
    </location>
</feature>
<accession>A0AAP0M2F5</accession>
<feature type="compositionally biased region" description="Basic residues" evidence="2">
    <location>
        <begin position="275"/>
        <end position="294"/>
    </location>
</feature>
<feature type="region of interest" description="Disordered" evidence="2">
    <location>
        <begin position="514"/>
        <end position="601"/>
    </location>
</feature>
<feature type="compositionally biased region" description="Basic and acidic residues" evidence="2">
    <location>
        <begin position="572"/>
        <end position="594"/>
    </location>
</feature>
<comment type="caution">
    <text evidence="3">The sequence shown here is derived from an EMBL/GenBank/DDBJ whole genome shotgun (WGS) entry which is preliminary data.</text>
</comment>
<dbReference type="EMBL" id="JBCGBO010000006">
    <property type="protein sequence ID" value="KAK9194733.1"/>
    <property type="molecule type" value="Genomic_DNA"/>
</dbReference>
<name>A0AAP0M2F5_9ROSI</name>
<evidence type="ECO:0000256" key="2">
    <source>
        <dbReference type="SAM" id="MobiDB-lite"/>
    </source>
</evidence>
<evidence type="ECO:0000256" key="1">
    <source>
        <dbReference type="SAM" id="Coils"/>
    </source>
</evidence>
<dbReference type="Proteomes" id="UP001428341">
    <property type="component" value="Unassembled WGS sequence"/>
</dbReference>
<keyword evidence="4" id="KW-1185">Reference proteome</keyword>
<proteinExistence type="predicted"/>
<dbReference type="AlphaFoldDB" id="A0AAP0M2F5"/>
<sequence length="616" mass="67690">MAESEKMVALKKAYADIILNTAKEAAARIMASERQALRFEKDLSNTKDEALRLLVRVKQMIDSTTKEAEITSLTKQRKVDELEAQLNEAEDVITDLRSELRWVTDKLEKVKNNPLQPVNGQTTKEDAYSHEDVKVEAITRSISNSHLEAVTACDMENSPLNLRMLDNRCCSTIQKTENSSDSHLGPDDHTPNIVSTIMKEPEPFRNGCTQRIRALESNLLNGKLPQLGNEDGQCTPLMIEAIDKAVGKCTAPAAPPKTKNMDVTNKFSGGEVKKLVKPTSRRRKTRFGKAKASTRRSCPDQPKIASCLSSAPSCCKTYSVNGNVKSKVSAHIRPSIKADNRDNAKICSNLNGKLQQKRSFNEEEIKISQKQKENVGLQSRDSAPTSIISAPGQLINPCQASSVVNRSVIYSFAKRGNVKSSEAGLGTADNEAKMKPLLRLDPGLTLIRSGVDPVSGSKNVTVSVKALNKCGLVQKTEEKDAELKSESALVKPDGGAVENSMVVCSELGGEVVNEPLLSDSKDAKSSIETDESPSEPDFNRVLKYTFQRKRKKDSMSNSGENTSPDKTIVKRRVTEKENDSQEPEKPTLIKESSRHSRRVAQVARQVGSFSSFPLFS</sequence>
<gene>
    <name evidence="3" type="ORF">WN944_005440</name>
</gene>
<feature type="region of interest" description="Disordered" evidence="2">
    <location>
        <begin position="275"/>
        <end position="295"/>
    </location>
</feature>
<dbReference type="PANTHER" id="PTHR34778:SF6">
    <property type="entry name" value="SHUGOSHIN C-TERMINAL DOMAIN-CONTAINING PROTEIN"/>
    <property type="match status" value="1"/>
</dbReference>
<reference evidence="3 4" key="1">
    <citation type="submission" date="2024-05" db="EMBL/GenBank/DDBJ databases">
        <title>Haplotype-resolved chromosome-level genome assembly of Huyou (Citrus changshanensis).</title>
        <authorList>
            <person name="Miao C."/>
            <person name="Chen W."/>
            <person name="Wu Y."/>
            <person name="Wang L."/>
            <person name="Zhao S."/>
            <person name="Grierson D."/>
            <person name="Xu C."/>
            <person name="Chen K."/>
        </authorList>
    </citation>
    <scope>NUCLEOTIDE SEQUENCE [LARGE SCALE GENOMIC DNA]</scope>
    <source>
        <strain evidence="3">01-14</strain>
        <tissue evidence="3">Leaf</tissue>
    </source>
</reference>
<feature type="coiled-coil region" evidence="1">
    <location>
        <begin position="29"/>
        <end position="113"/>
    </location>
</feature>
<evidence type="ECO:0000313" key="4">
    <source>
        <dbReference type="Proteomes" id="UP001428341"/>
    </source>
</evidence>
<evidence type="ECO:0000313" key="3">
    <source>
        <dbReference type="EMBL" id="KAK9194733.1"/>
    </source>
</evidence>
<keyword evidence="1" id="KW-0175">Coiled coil</keyword>
<protein>
    <submittedName>
        <fullName evidence="3">Uncharacterized protein</fullName>
    </submittedName>
</protein>
<organism evidence="3 4">
    <name type="scientific">Citrus x changshan-huyou</name>
    <dbReference type="NCBI Taxonomy" id="2935761"/>
    <lineage>
        <taxon>Eukaryota</taxon>
        <taxon>Viridiplantae</taxon>
        <taxon>Streptophyta</taxon>
        <taxon>Embryophyta</taxon>
        <taxon>Tracheophyta</taxon>
        <taxon>Spermatophyta</taxon>
        <taxon>Magnoliopsida</taxon>
        <taxon>eudicotyledons</taxon>
        <taxon>Gunneridae</taxon>
        <taxon>Pentapetalae</taxon>
        <taxon>rosids</taxon>
        <taxon>malvids</taxon>
        <taxon>Sapindales</taxon>
        <taxon>Rutaceae</taxon>
        <taxon>Aurantioideae</taxon>
        <taxon>Citrus</taxon>
    </lineage>
</organism>
<dbReference type="PANTHER" id="PTHR34778">
    <property type="entry name" value="OS02G0580700 PROTEIN"/>
    <property type="match status" value="1"/>
</dbReference>